<dbReference type="InterPro" id="IPR029044">
    <property type="entry name" value="Nucleotide-diphossugar_trans"/>
</dbReference>
<gene>
    <name evidence="2" type="ORF">I5907_05760</name>
</gene>
<protein>
    <submittedName>
        <fullName evidence="2">Glycosyltransferase family 2 protein</fullName>
    </submittedName>
</protein>
<evidence type="ECO:0000313" key="3">
    <source>
        <dbReference type="Proteomes" id="UP000628448"/>
    </source>
</evidence>
<feature type="domain" description="Glycosyltransferase 2-like" evidence="1">
    <location>
        <begin position="17"/>
        <end position="183"/>
    </location>
</feature>
<dbReference type="Proteomes" id="UP000628448">
    <property type="component" value="Unassembled WGS sequence"/>
</dbReference>
<proteinExistence type="predicted"/>
<accession>A0A931GUU2</accession>
<dbReference type="PANTHER" id="PTHR43179">
    <property type="entry name" value="RHAMNOSYLTRANSFERASE WBBL"/>
    <property type="match status" value="1"/>
</dbReference>
<evidence type="ECO:0000313" key="2">
    <source>
        <dbReference type="EMBL" id="MBG9375730.1"/>
    </source>
</evidence>
<dbReference type="Gene3D" id="3.90.550.10">
    <property type="entry name" value="Spore Coat Polysaccharide Biosynthesis Protein SpsA, Chain A"/>
    <property type="match status" value="1"/>
</dbReference>
<dbReference type="SUPFAM" id="SSF53448">
    <property type="entry name" value="Nucleotide-diphospho-sugar transferases"/>
    <property type="match status" value="1"/>
</dbReference>
<reference evidence="2" key="1">
    <citation type="submission" date="2020-11" db="EMBL/GenBank/DDBJ databases">
        <title>Bacterial whole genome sequence for Panacibacter sp. DH6.</title>
        <authorList>
            <person name="Le V."/>
            <person name="Ko S."/>
            <person name="Ahn C.-Y."/>
            <person name="Oh H.-M."/>
        </authorList>
    </citation>
    <scope>NUCLEOTIDE SEQUENCE</scope>
    <source>
        <strain evidence="2">DH6</strain>
    </source>
</reference>
<evidence type="ECO:0000259" key="1">
    <source>
        <dbReference type="Pfam" id="PF00535"/>
    </source>
</evidence>
<dbReference type="InterPro" id="IPR001173">
    <property type="entry name" value="Glyco_trans_2-like"/>
</dbReference>
<sequence>MEFDLTISIVLYKNPVEEITNLLNCITTTALKHKIIIVDNSPVNTYTDIVNRLDTEYYFSNKNLGPGRAQNFAIQKILGKSKYHLITNPDILFEHGTLENIYNFLENNPDIGQVMPKVFYSDGNIQRLCKLLPHPLDLISRRFFNYTHWAKQRNSEYELKTFNYDKILDTPNLSGCFMFLRTSCLEEVGGFDTRFFMYLEDFDFTRRLNKITRTVFYPGATVFHAHKKGSYKNIRLLYHHSISAIKYFNKWGWLYDKERGILNKKVLSQL</sequence>
<dbReference type="PANTHER" id="PTHR43179:SF10">
    <property type="entry name" value="GLYCOSYL TRANSFERASE"/>
    <property type="match status" value="1"/>
</dbReference>
<dbReference type="AlphaFoldDB" id="A0A931GUU2"/>
<dbReference type="EMBL" id="JADWYR010000001">
    <property type="protein sequence ID" value="MBG9375730.1"/>
    <property type="molecule type" value="Genomic_DNA"/>
</dbReference>
<dbReference type="Pfam" id="PF00535">
    <property type="entry name" value="Glycos_transf_2"/>
    <property type="match status" value="1"/>
</dbReference>
<organism evidence="2 3">
    <name type="scientific">Panacibacter microcysteis</name>
    <dbReference type="NCBI Taxonomy" id="2793269"/>
    <lineage>
        <taxon>Bacteria</taxon>
        <taxon>Pseudomonadati</taxon>
        <taxon>Bacteroidota</taxon>
        <taxon>Chitinophagia</taxon>
        <taxon>Chitinophagales</taxon>
        <taxon>Chitinophagaceae</taxon>
        <taxon>Panacibacter</taxon>
    </lineage>
</organism>
<comment type="caution">
    <text evidence="2">The sequence shown here is derived from an EMBL/GenBank/DDBJ whole genome shotgun (WGS) entry which is preliminary data.</text>
</comment>
<dbReference type="RefSeq" id="WP_196989766.1">
    <property type="nucleotide sequence ID" value="NZ_JADWYR010000001.1"/>
</dbReference>
<dbReference type="CDD" id="cd04186">
    <property type="entry name" value="GT_2_like_c"/>
    <property type="match status" value="1"/>
</dbReference>
<name>A0A931GUU2_9BACT</name>
<keyword evidence="3" id="KW-1185">Reference proteome</keyword>